<keyword evidence="3" id="KW-1185">Reference proteome</keyword>
<dbReference type="EMBL" id="AGWK01000026">
    <property type="protein sequence ID" value="EHO71891.1"/>
    <property type="molecule type" value="Genomic_DNA"/>
</dbReference>
<evidence type="ECO:0000313" key="2">
    <source>
        <dbReference type="EMBL" id="EHO71891.1"/>
    </source>
</evidence>
<sequence>MKRRDLKKRAYIVPWCRVIETECESFICISGSLDGIGSNVQNNYDDKGEHNMGSIYLGDPSSMAPAKQQIGNWEDE</sequence>
<dbReference type="AlphaFoldDB" id="H1Q1P4"/>
<accession>H1Q1P4</accession>
<evidence type="ECO:0000256" key="1">
    <source>
        <dbReference type="SAM" id="MobiDB-lite"/>
    </source>
</evidence>
<proteinExistence type="predicted"/>
<feature type="region of interest" description="Disordered" evidence="1">
    <location>
        <begin position="55"/>
        <end position="76"/>
    </location>
</feature>
<comment type="caution">
    <text evidence="2">The sequence shown here is derived from an EMBL/GenBank/DDBJ whole genome shotgun (WGS) entry which is preliminary data.</text>
</comment>
<gene>
    <name evidence="2" type="ORF">HMPREF9140_00832</name>
</gene>
<dbReference type="PATRIC" id="fig|883158.3.peg.840"/>
<dbReference type="HOGENOM" id="CLU_179299_0_0_10"/>
<name>H1Q1P4_9BACT</name>
<protein>
    <submittedName>
        <fullName evidence="2">Uncharacterized protein</fullName>
    </submittedName>
</protein>
<dbReference type="Proteomes" id="UP000016023">
    <property type="component" value="Unassembled WGS sequence"/>
</dbReference>
<reference evidence="2 3" key="1">
    <citation type="submission" date="2011-12" db="EMBL/GenBank/DDBJ databases">
        <title>The Genome Sequence of Prevotella micans F0438.</title>
        <authorList>
            <consortium name="The Broad Institute Genome Sequencing Platform"/>
            <person name="Earl A."/>
            <person name="Ward D."/>
            <person name="Feldgarden M."/>
            <person name="Gevers D."/>
            <person name="Izard J."/>
            <person name="Baranova O.V."/>
            <person name="Blanton J.M."/>
            <person name="Wade W.G."/>
            <person name="Dewhirst F.E."/>
            <person name="Young S.K."/>
            <person name="Zeng Q."/>
            <person name="Gargeya S."/>
            <person name="Fitzgerald M."/>
            <person name="Haas B."/>
            <person name="Abouelleil A."/>
            <person name="Alvarado L."/>
            <person name="Arachchi H.M."/>
            <person name="Berlin A."/>
            <person name="Chapman S.B."/>
            <person name="Gearin G."/>
            <person name="Goldberg J."/>
            <person name="Griggs A."/>
            <person name="Gujja S."/>
            <person name="Hansen M."/>
            <person name="Heiman D."/>
            <person name="Howarth C."/>
            <person name="Larimer J."/>
            <person name="Lui A."/>
            <person name="MacDonald P.J.P."/>
            <person name="McCowen C."/>
            <person name="Montmayeur A."/>
            <person name="Murphy C."/>
            <person name="Neiman D."/>
            <person name="Pearson M."/>
            <person name="Priest M."/>
            <person name="Roberts A."/>
            <person name="Saif S."/>
            <person name="Shea T."/>
            <person name="Sisk P."/>
            <person name="Stolte C."/>
            <person name="Sykes S."/>
            <person name="Wortman J."/>
            <person name="Nusbaum C."/>
            <person name="Birren B."/>
        </authorList>
    </citation>
    <scope>NUCLEOTIDE SEQUENCE [LARGE SCALE GENOMIC DNA]</scope>
    <source>
        <strain evidence="2 3">F0438</strain>
    </source>
</reference>
<organism evidence="2 3">
    <name type="scientific">Prevotella micans F0438</name>
    <dbReference type="NCBI Taxonomy" id="883158"/>
    <lineage>
        <taxon>Bacteria</taxon>
        <taxon>Pseudomonadati</taxon>
        <taxon>Bacteroidota</taxon>
        <taxon>Bacteroidia</taxon>
        <taxon>Bacteroidales</taxon>
        <taxon>Prevotellaceae</taxon>
        <taxon>Prevotella</taxon>
    </lineage>
</organism>
<dbReference type="RefSeq" id="WP_006951941.1">
    <property type="nucleotide sequence ID" value="NZ_JH594521.1"/>
</dbReference>
<evidence type="ECO:0000313" key="3">
    <source>
        <dbReference type="Proteomes" id="UP000016023"/>
    </source>
</evidence>